<dbReference type="InterPro" id="IPR016171">
    <property type="entry name" value="Vanillyl_alc_oxidase_C-sub2"/>
</dbReference>
<evidence type="ECO:0000313" key="3">
    <source>
        <dbReference type="EMBL" id="RFA36187.1"/>
    </source>
</evidence>
<evidence type="ECO:0000256" key="1">
    <source>
        <dbReference type="ARBA" id="ARBA00023002"/>
    </source>
</evidence>
<evidence type="ECO:0000313" key="4">
    <source>
        <dbReference type="Proteomes" id="UP000256488"/>
    </source>
</evidence>
<comment type="caution">
    <text evidence="3">The sequence shown here is derived from an EMBL/GenBank/DDBJ whole genome shotgun (WGS) entry which is preliminary data.</text>
</comment>
<reference evidence="3 4" key="1">
    <citation type="submission" date="2017-05" db="EMBL/GenBank/DDBJ databases">
        <title>Virgibacillus sp. AK90 isolated from a saltern of Kakinada, India.</title>
        <authorList>
            <person name="Gupta V."/>
            <person name="Sidhu C."/>
            <person name="Korpole S."/>
            <person name="Pinnaka A.K."/>
        </authorList>
    </citation>
    <scope>NUCLEOTIDE SEQUENCE [LARGE SCALE GENOMIC DNA]</scope>
    <source>
        <strain evidence="3 4">AK90</strain>
    </source>
</reference>
<sequence length="170" mass="19886">MRTEEKRNIKANCLGSCIIDHLNKAGHQISEADLYCNESMLTTYFCNTTDSLATPIEELLVEEDLWLSTAYERDSAYIAIHMYRGMPYEKYFQDMDSVLQVYKARPHWGKMHNMNMDQLQRLYPKLEAFSRLREQLDPTGLFLNVYFETLFAISNKGNVERLQNSVTFTS</sequence>
<name>A0A3E0WW84_9BACI</name>
<dbReference type="Gene3D" id="1.10.45.10">
    <property type="entry name" value="Vanillyl-alcohol Oxidase, Chain A, domain 4"/>
    <property type="match status" value="1"/>
</dbReference>
<dbReference type="InterPro" id="IPR010031">
    <property type="entry name" value="FAD_lactone_oxidase-like"/>
</dbReference>
<dbReference type="Proteomes" id="UP000256488">
    <property type="component" value="Unassembled WGS sequence"/>
</dbReference>
<dbReference type="RefSeq" id="WP_220349775.1">
    <property type="nucleotide sequence ID" value="NZ_NFZX01000007.1"/>
</dbReference>
<dbReference type="PANTHER" id="PTHR43762">
    <property type="entry name" value="L-GULONOLACTONE OXIDASE"/>
    <property type="match status" value="1"/>
</dbReference>
<accession>A0A3E0WW84</accession>
<dbReference type="InterPro" id="IPR007173">
    <property type="entry name" value="ALO_C"/>
</dbReference>
<feature type="domain" description="D-arabinono-1,4-lactone oxidase C-terminal" evidence="2">
    <location>
        <begin position="55"/>
        <end position="148"/>
    </location>
</feature>
<evidence type="ECO:0000259" key="2">
    <source>
        <dbReference type="Pfam" id="PF04030"/>
    </source>
</evidence>
<dbReference type="AlphaFoldDB" id="A0A3E0WW84"/>
<organism evidence="3 4">
    <name type="scientific">Virgibacillus dokdonensis</name>
    <dbReference type="NCBI Taxonomy" id="302167"/>
    <lineage>
        <taxon>Bacteria</taxon>
        <taxon>Bacillati</taxon>
        <taxon>Bacillota</taxon>
        <taxon>Bacilli</taxon>
        <taxon>Bacillales</taxon>
        <taxon>Bacillaceae</taxon>
        <taxon>Virgibacillus</taxon>
    </lineage>
</organism>
<proteinExistence type="predicted"/>
<gene>
    <name evidence="3" type="ORF">CAI16_05170</name>
</gene>
<protein>
    <recommendedName>
        <fullName evidence="2">D-arabinono-1,4-lactone oxidase C-terminal domain-containing protein</fullName>
    </recommendedName>
</protein>
<dbReference type="Gene3D" id="3.30.70.2520">
    <property type="match status" value="1"/>
</dbReference>
<dbReference type="EMBL" id="NFZX01000007">
    <property type="protein sequence ID" value="RFA36187.1"/>
    <property type="molecule type" value="Genomic_DNA"/>
</dbReference>
<dbReference type="PANTHER" id="PTHR43762:SF1">
    <property type="entry name" value="D-ARABINONO-1,4-LACTONE OXIDASE"/>
    <property type="match status" value="1"/>
</dbReference>
<dbReference type="GO" id="GO:0016020">
    <property type="term" value="C:membrane"/>
    <property type="evidence" value="ECO:0007669"/>
    <property type="project" value="InterPro"/>
</dbReference>
<dbReference type="GO" id="GO:0003885">
    <property type="term" value="F:D-arabinono-1,4-lactone oxidase activity"/>
    <property type="evidence" value="ECO:0007669"/>
    <property type="project" value="InterPro"/>
</dbReference>
<dbReference type="Pfam" id="PF04030">
    <property type="entry name" value="ALO"/>
    <property type="match status" value="1"/>
</dbReference>
<keyword evidence="1" id="KW-0560">Oxidoreductase</keyword>